<dbReference type="CDD" id="cd02022">
    <property type="entry name" value="DPCK"/>
    <property type="match status" value="1"/>
</dbReference>
<keyword evidence="11" id="KW-1185">Reference proteome</keyword>
<dbReference type="InterPro" id="IPR001977">
    <property type="entry name" value="Depp_CoAkinase"/>
</dbReference>
<dbReference type="Gene3D" id="3.40.50.300">
    <property type="entry name" value="P-loop containing nucleotide triphosphate hydrolases"/>
    <property type="match status" value="1"/>
</dbReference>
<dbReference type="InterPro" id="IPR027417">
    <property type="entry name" value="P-loop_NTPase"/>
</dbReference>
<dbReference type="Pfam" id="PF01121">
    <property type="entry name" value="CoaE"/>
    <property type="match status" value="1"/>
</dbReference>
<keyword evidence="3 8" id="KW-0808">Transferase</keyword>
<dbReference type="EC" id="2.7.1.24" evidence="8 9"/>
<dbReference type="UniPathway" id="UPA00241">
    <property type="reaction ID" value="UER00356"/>
</dbReference>
<keyword evidence="5 8" id="KW-0418">Kinase</keyword>
<evidence type="ECO:0000256" key="5">
    <source>
        <dbReference type="ARBA" id="ARBA00022777"/>
    </source>
</evidence>
<accession>A0A5B8YBW3</accession>
<proteinExistence type="inferred from homology"/>
<dbReference type="PROSITE" id="PS51219">
    <property type="entry name" value="DPCK"/>
    <property type="match status" value="1"/>
</dbReference>
<dbReference type="OrthoDB" id="9812943at2"/>
<comment type="catalytic activity">
    <reaction evidence="8">
        <text>3'-dephospho-CoA + ATP = ADP + CoA + H(+)</text>
        <dbReference type="Rhea" id="RHEA:18245"/>
        <dbReference type="ChEBI" id="CHEBI:15378"/>
        <dbReference type="ChEBI" id="CHEBI:30616"/>
        <dbReference type="ChEBI" id="CHEBI:57287"/>
        <dbReference type="ChEBI" id="CHEBI:57328"/>
        <dbReference type="ChEBI" id="CHEBI:456216"/>
        <dbReference type="EC" id="2.7.1.24"/>
    </reaction>
</comment>
<dbReference type="PANTHER" id="PTHR10695:SF46">
    <property type="entry name" value="BIFUNCTIONAL COENZYME A SYNTHASE-RELATED"/>
    <property type="match status" value="1"/>
</dbReference>
<feature type="binding site" evidence="8">
    <location>
        <begin position="17"/>
        <end position="22"/>
    </location>
    <ligand>
        <name>ATP</name>
        <dbReference type="ChEBI" id="CHEBI:30616"/>
    </ligand>
</feature>
<dbReference type="GO" id="GO:0005524">
    <property type="term" value="F:ATP binding"/>
    <property type="evidence" value="ECO:0007669"/>
    <property type="project" value="UniProtKB-UniRule"/>
</dbReference>
<reference evidence="10 11" key="1">
    <citation type="submission" date="2019-06" db="EMBL/GenBank/DDBJ databases">
        <title>Persicimonas caeni gen. nov., sp. nov., a predatory bacterium isolated from solar saltern.</title>
        <authorList>
            <person name="Wang S."/>
        </authorList>
    </citation>
    <scope>NUCLEOTIDE SEQUENCE [LARGE SCALE GENOMIC DNA]</scope>
    <source>
        <strain evidence="10 11">YN101</strain>
    </source>
</reference>
<dbReference type="FunFam" id="3.40.50.300:FF:000991">
    <property type="entry name" value="Dephospho-CoA kinase"/>
    <property type="match status" value="1"/>
</dbReference>
<dbReference type="RefSeq" id="WP_141200658.1">
    <property type="nucleotide sequence ID" value="NZ_CP041186.1"/>
</dbReference>
<dbReference type="SUPFAM" id="SSF52540">
    <property type="entry name" value="P-loop containing nucleoside triphosphate hydrolases"/>
    <property type="match status" value="1"/>
</dbReference>
<evidence type="ECO:0000256" key="9">
    <source>
        <dbReference type="NCBIfam" id="TIGR00152"/>
    </source>
</evidence>
<keyword evidence="2 8" id="KW-0963">Cytoplasm</keyword>
<comment type="similarity">
    <text evidence="1 8">Belongs to the CoaE family.</text>
</comment>
<dbReference type="NCBIfam" id="TIGR00152">
    <property type="entry name" value="dephospho-CoA kinase"/>
    <property type="match status" value="1"/>
</dbReference>
<accession>A0A4Y6Q0V5</accession>
<dbReference type="HAMAP" id="MF_00376">
    <property type="entry name" value="Dephospho_CoA_kinase"/>
    <property type="match status" value="1"/>
</dbReference>
<evidence type="ECO:0000313" key="10">
    <source>
        <dbReference type="EMBL" id="QDG54214.1"/>
    </source>
</evidence>
<evidence type="ECO:0000256" key="8">
    <source>
        <dbReference type="HAMAP-Rule" id="MF_00376"/>
    </source>
</evidence>
<dbReference type="Proteomes" id="UP000315995">
    <property type="component" value="Chromosome"/>
</dbReference>
<dbReference type="GO" id="GO:0015937">
    <property type="term" value="P:coenzyme A biosynthetic process"/>
    <property type="evidence" value="ECO:0007669"/>
    <property type="project" value="UniProtKB-UniRule"/>
</dbReference>
<dbReference type="PANTHER" id="PTHR10695">
    <property type="entry name" value="DEPHOSPHO-COA KINASE-RELATED"/>
    <property type="match status" value="1"/>
</dbReference>
<evidence type="ECO:0000256" key="6">
    <source>
        <dbReference type="ARBA" id="ARBA00022840"/>
    </source>
</evidence>
<evidence type="ECO:0000256" key="3">
    <source>
        <dbReference type="ARBA" id="ARBA00022679"/>
    </source>
</evidence>
<evidence type="ECO:0000256" key="1">
    <source>
        <dbReference type="ARBA" id="ARBA00009018"/>
    </source>
</evidence>
<keyword evidence="6 8" id="KW-0067">ATP-binding</keyword>
<comment type="function">
    <text evidence="8">Catalyzes the phosphorylation of the 3'-hydroxyl group of dephosphocoenzyme A to form coenzyme A.</text>
</comment>
<dbReference type="AlphaFoldDB" id="A0A4Y6Q0V5"/>
<evidence type="ECO:0000256" key="4">
    <source>
        <dbReference type="ARBA" id="ARBA00022741"/>
    </source>
</evidence>
<comment type="pathway">
    <text evidence="8">Cofactor biosynthesis; coenzyme A biosynthesis; CoA from (R)-pantothenate: step 5/5.</text>
</comment>
<dbReference type="EMBL" id="CP041186">
    <property type="protein sequence ID" value="QDG54214.1"/>
    <property type="molecule type" value="Genomic_DNA"/>
</dbReference>
<keyword evidence="7 8" id="KW-0173">Coenzyme A biosynthesis</keyword>
<organism evidence="10 11">
    <name type="scientific">Persicimonas caeni</name>
    <dbReference type="NCBI Taxonomy" id="2292766"/>
    <lineage>
        <taxon>Bacteria</taxon>
        <taxon>Deltaproteobacteria</taxon>
        <taxon>Bradymonadales</taxon>
        <taxon>Bradymonadaceae</taxon>
        <taxon>Persicimonas</taxon>
    </lineage>
</organism>
<dbReference type="GO" id="GO:0005737">
    <property type="term" value="C:cytoplasm"/>
    <property type="evidence" value="ECO:0007669"/>
    <property type="project" value="UniProtKB-SubCell"/>
</dbReference>
<evidence type="ECO:0000256" key="7">
    <source>
        <dbReference type="ARBA" id="ARBA00022993"/>
    </source>
</evidence>
<comment type="subcellular location">
    <subcellularLocation>
        <location evidence="8">Cytoplasm</location>
    </subcellularLocation>
</comment>
<sequence length="220" mass="24744">MPQDDTFVIVGLTGGIASGKSTVANMMAELGARIIDADVIARKIVEPGEPAWEDIREAFGDEVLRDDDTLDREALGKVVFGDREARKKLESITHPRIGQRMMERAQQIRSEGHHWVIYDAALIVENGIHEWLDSLIVVAADRDVQIKRVMERDNMSHDEAVQRLDAQMPLEEKIAVADYVIDNNGTLQQTREQVEQIYQQIEEGVRTRGTAKPADEDAQT</sequence>
<name>A0A4Y6Q0V5_PERCE</name>
<evidence type="ECO:0000313" key="11">
    <source>
        <dbReference type="Proteomes" id="UP000315995"/>
    </source>
</evidence>
<evidence type="ECO:0000256" key="2">
    <source>
        <dbReference type="ARBA" id="ARBA00022490"/>
    </source>
</evidence>
<keyword evidence="4 8" id="KW-0547">Nucleotide-binding</keyword>
<dbReference type="GO" id="GO:0004140">
    <property type="term" value="F:dephospho-CoA kinase activity"/>
    <property type="evidence" value="ECO:0007669"/>
    <property type="project" value="UniProtKB-UniRule"/>
</dbReference>
<protein>
    <recommendedName>
        <fullName evidence="8 9">Dephospho-CoA kinase</fullName>
        <ecNumber evidence="8 9">2.7.1.24</ecNumber>
    </recommendedName>
    <alternativeName>
        <fullName evidence="8">Dephosphocoenzyme A kinase</fullName>
    </alternativeName>
</protein>
<gene>
    <name evidence="8" type="primary">coaE</name>
    <name evidence="10" type="ORF">FIV42_26765</name>
</gene>